<dbReference type="Proteomes" id="UP000251835">
    <property type="component" value="Unassembled WGS sequence"/>
</dbReference>
<name>A0A7L4UN45_BALHA</name>
<dbReference type="InterPro" id="IPR011604">
    <property type="entry name" value="PDDEXK-like_dom_sf"/>
</dbReference>
<dbReference type="Pfam" id="PF12705">
    <property type="entry name" value="PDDEXK_1"/>
    <property type="match status" value="1"/>
</dbReference>
<keyword evidence="3" id="KW-1185">Reference proteome</keyword>
<dbReference type="RefSeq" id="WP_116496911.1">
    <property type="nucleotide sequence ID" value="NZ_QENZ01000005.1"/>
</dbReference>
<evidence type="ECO:0000313" key="3">
    <source>
        <dbReference type="Proteomes" id="UP000251835"/>
    </source>
</evidence>
<dbReference type="EMBL" id="QENZ01000005">
    <property type="protein sequence ID" value="PVX50051.1"/>
    <property type="molecule type" value="Genomic_DNA"/>
</dbReference>
<dbReference type="SUPFAM" id="SSF52980">
    <property type="entry name" value="Restriction endonuclease-like"/>
    <property type="match status" value="1"/>
</dbReference>
<reference evidence="2 3" key="1">
    <citation type="submission" date="2018-05" db="EMBL/GenBank/DDBJ databases">
        <title>Genomic Encyclopedia of Type Strains, Phase IV (KMG-IV): sequencing the most valuable type-strain genomes for metagenomic binning, comparative biology and taxonomic classification.</title>
        <authorList>
            <person name="Goeker M."/>
        </authorList>
    </citation>
    <scope>NUCLEOTIDE SEQUENCE [LARGE SCALE GENOMIC DNA]</scope>
    <source>
        <strain evidence="2 3">DSM 28579</strain>
    </source>
</reference>
<dbReference type="AlphaFoldDB" id="A0A7L4UN45"/>
<dbReference type="InterPro" id="IPR011335">
    <property type="entry name" value="Restrct_endonuc-II-like"/>
</dbReference>
<proteinExistence type="predicted"/>
<feature type="domain" description="PD-(D/E)XK endonuclease-like" evidence="1">
    <location>
        <begin position="647"/>
        <end position="909"/>
    </location>
</feature>
<dbReference type="InterPro" id="IPR038726">
    <property type="entry name" value="PDDEXK_AddAB-type"/>
</dbReference>
<evidence type="ECO:0000259" key="1">
    <source>
        <dbReference type="Pfam" id="PF12705"/>
    </source>
</evidence>
<organism evidence="2 3">
    <name type="scientific">Balneicella halophila</name>
    <dbReference type="NCBI Taxonomy" id="1537566"/>
    <lineage>
        <taxon>Bacteria</taxon>
        <taxon>Pseudomonadati</taxon>
        <taxon>Bacteroidota</taxon>
        <taxon>Bacteroidia</taxon>
        <taxon>Bacteroidales</taxon>
        <taxon>Balneicellaceae</taxon>
        <taxon>Balneicella</taxon>
    </lineage>
</organism>
<dbReference type="InterPro" id="IPR027417">
    <property type="entry name" value="P-loop_NTPase"/>
</dbReference>
<gene>
    <name evidence="2" type="ORF">C7377_1699</name>
</gene>
<accession>A0A7L4UN45</accession>
<evidence type="ECO:0000313" key="2">
    <source>
        <dbReference type="EMBL" id="PVX50051.1"/>
    </source>
</evidence>
<dbReference type="OrthoDB" id="9762792at2"/>
<protein>
    <submittedName>
        <fullName evidence="2">PD-(D/E)XK nuclease superfamily protein</fullName>
    </submittedName>
</protein>
<dbReference type="SUPFAM" id="SSF52540">
    <property type="entry name" value="P-loop containing nucleoside triphosphate hydrolases"/>
    <property type="match status" value="1"/>
</dbReference>
<sequence length="937" mass="109387">MRPFLHHTAQHLWNLYGEQLSDLKIVFPNKRSLIYFKKYLKEFATDYFIVPECLIINDLIVEQSRKVVADKLTLRGKLYKSFKKFNDTNESFSEFYPFANLLLGDFDTIDKHLVDTQQLFKNIASLQAIDDSLSYLTEEQIKAIKQFWKSFDIEEHSKHQQMFLQMWKALPKVYEDFNETLDEEGIAYEGRIFREVAEALKRGETTLADRQTVFIGFNVLSKAEREIFRLLKEQDIATFYWDYDVYYIDNRFNEAGRFISRNISDFPNPETFVLERGIDSQKNVKHIECATEVQQTKVLGEILKDISPEELKKSVVVLANEDLLVTVLSSLPETLDEVNISMGYPLKETPWMQFLELWVSLHRSMIWQDDTAFFSSDIIQKILHHPYASHFDKDEVKTLERKMRESNKMWVTAESISGKLSKMLSPIVKQEECYLHLKRLLSFLYTKTEAHSADRELMLRTSTLSRRMHDVLLRVDIKAQQFFWTILLEELTEQRMPFETSIEENLQIIGFLETRLLDFKNVYILSANENYLPNIQLAGSLIPYNLRIGAGLPTLDEQNSMYAYYFYRLLSRAETMTLFSVSGTEDMQTKEQSRYITQLKFEAPFVIDEMVASVDLKWVPAKPQEIVKDETVLGILSQKYFIDKKPISASAINRYLRCPQNFYYRYIKGVQEVQSLAKADDNNMFGSIFHKAAELLYKPYLNEEISTDLLNQIGKPKNLEKVIFEAFQIELFAGEERELRGKEWLIFDTLKHLLKKLINRDKNYAPFRVVGLEESMQASLQFETNGQTNEVVLGGLIDRIDEKDGVVRVVDYKTGYINRGFRSLEELFEATGKYRNPTALQTIFYSWLFYQNTGEFAEPCVYHLKDIETVPKTEFGMGEGKNKPPFSFAEHHREYESLLQKVLGDIFGNEPVFFRSEDDSECSHDSHTGICTVFSGN</sequence>
<dbReference type="Gene3D" id="3.90.320.10">
    <property type="match status" value="1"/>
</dbReference>
<comment type="caution">
    <text evidence="2">The sequence shown here is derived from an EMBL/GenBank/DDBJ whole genome shotgun (WGS) entry which is preliminary data.</text>
</comment>